<proteinExistence type="predicted"/>
<name>A0ACC1CHQ8_9NEOP</name>
<gene>
    <name evidence="1" type="ORF">K1T71_013322</name>
</gene>
<accession>A0ACC1CHQ8</accession>
<dbReference type="Proteomes" id="UP000824533">
    <property type="component" value="Linkage Group LG25"/>
</dbReference>
<protein>
    <submittedName>
        <fullName evidence="1">Uncharacterized protein</fullName>
    </submittedName>
</protein>
<evidence type="ECO:0000313" key="1">
    <source>
        <dbReference type="EMBL" id="KAJ0171123.1"/>
    </source>
</evidence>
<organism evidence="1 2">
    <name type="scientific">Dendrolimus kikuchii</name>
    <dbReference type="NCBI Taxonomy" id="765133"/>
    <lineage>
        <taxon>Eukaryota</taxon>
        <taxon>Metazoa</taxon>
        <taxon>Ecdysozoa</taxon>
        <taxon>Arthropoda</taxon>
        <taxon>Hexapoda</taxon>
        <taxon>Insecta</taxon>
        <taxon>Pterygota</taxon>
        <taxon>Neoptera</taxon>
        <taxon>Endopterygota</taxon>
        <taxon>Lepidoptera</taxon>
        <taxon>Glossata</taxon>
        <taxon>Ditrysia</taxon>
        <taxon>Bombycoidea</taxon>
        <taxon>Lasiocampidae</taxon>
        <taxon>Dendrolimus</taxon>
    </lineage>
</organism>
<dbReference type="EMBL" id="CM034411">
    <property type="protein sequence ID" value="KAJ0171123.1"/>
    <property type="molecule type" value="Genomic_DNA"/>
</dbReference>
<evidence type="ECO:0000313" key="2">
    <source>
        <dbReference type="Proteomes" id="UP000824533"/>
    </source>
</evidence>
<sequence length="474" mass="55722">MVSNKYVNSVIRFEPVSNRICILRIRGQFSNISLINVYAPTEMADEVDKDEFYDQLELVYDQIPNYDVKIILGDCNAKVGREEIYKPTIGMHSKHNVSNDNGTRLISFASAKAMVIKSTMFPRKDIYKGTWRSPDGHTVNQIDHIVIDDRHKSSIIDVRTFRGADCDSDHYLVGIKLRCKIKSYIRKANNIKERINVENLRIQTIRNKFQLEISNRFKDLIVDEKLDEGWDNMKTIMKETAIKVLGRVKKNKRKKWWNQECEDTIEKRRQFKVLAAQDSRWNEEYEKSRNDVKAAIKRARREHLESLVQNMETLIRAGESRKFYQEIRTVKKGYQPTVQILQDNSGNLITDTVQIKTMWRDYFYDLLNNPRPEALIRQEVEDNMEEVASPTFDEVKKAIMRLKNNKTPGIDDLPSELWKYSGRVVQLKLYELLKTIWKVERQPLEWNTGIISPIHKKGSWLYHEHPSKAGHKPF</sequence>
<reference evidence="1 2" key="1">
    <citation type="journal article" date="2021" name="Front. Genet.">
        <title>Chromosome-Level Genome Assembly Reveals Significant Gene Expansion in the Toll and IMD Signaling Pathways of Dendrolimus kikuchii.</title>
        <authorList>
            <person name="Zhou J."/>
            <person name="Wu P."/>
            <person name="Xiong Z."/>
            <person name="Liu N."/>
            <person name="Zhao N."/>
            <person name="Ji M."/>
            <person name="Qiu Y."/>
            <person name="Yang B."/>
        </authorList>
    </citation>
    <scope>NUCLEOTIDE SEQUENCE [LARGE SCALE GENOMIC DNA]</scope>
    <source>
        <strain evidence="1">Ann1</strain>
    </source>
</reference>
<comment type="caution">
    <text evidence="1">The sequence shown here is derived from an EMBL/GenBank/DDBJ whole genome shotgun (WGS) entry which is preliminary data.</text>
</comment>
<keyword evidence="2" id="KW-1185">Reference proteome</keyword>